<dbReference type="EMBL" id="LGRX02016073">
    <property type="protein sequence ID" value="KAK3262608.1"/>
    <property type="molecule type" value="Genomic_DNA"/>
</dbReference>
<gene>
    <name evidence="3" type="ORF">CYMTET_28547</name>
</gene>
<dbReference type="Proteomes" id="UP001190700">
    <property type="component" value="Unassembled WGS sequence"/>
</dbReference>
<sequence length="153" mass="17029">MAPACLLGCYQAPRGVLHANARKPSQVDGIGRNRTGVCCRKHLRNLRGKLFRTTWRTHRIPVTCSSNGTDPPPESSERRDALAEERNDFIPSPSPRGMSSEELERDTLLPVLVLLAFLGYAAIFASGLDWDFILGISTEFDPDFDLPQDWTTS</sequence>
<reference evidence="3 4" key="1">
    <citation type="journal article" date="2015" name="Genome Biol. Evol.">
        <title>Comparative Genomics of a Bacterivorous Green Alga Reveals Evolutionary Causalities and Consequences of Phago-Mixotrophic Mode of Nutrition.</title>
        <authorList>
            <person name="Burns J.A."/>
            <person name="Paasch A."/>
            <person name="Narechania A."/>
            <person name="Kim E."/>
        </authorList>
    </citation>
    <scope>NUCLEOTIDE SEQUENCE [LARGE SCALE GENOMIC DNA]</scope>
    <source>
        <strain evidence="3 4">PLY_AMNH</strain>
    </source>
</reference>
<keyword evidence="2" id="KW-0472">Membrane</keyword>
<evidence type="ECO:0000256" key="1">
    <source>
        <dbReference type="SAM" id="MobiDB-lite"/>
    </source>
</evidence>
<accession>A0AAE0KVT0</accession>
<evidence type="ECO:0000256" key="2">
    <source>
        <dbReference type="SAM" id="Phobius"/>
    </source>
</evidence>
<evidence type="ECO:0000313" key="4">
    <source>
        <dbReference type="Proteomes" id="UP001190700"/>
    </source>
</evidence>
<keyword evidence="2" id="KW-1133">Transmembrane helix</keyword>
<feature type="transmembrane region" description="Helical" evidence="2">
    <location>
        <begin position="108"/>
        <end position="128"/>
    </location>
</feature>
<protein>
    <submittedName>
        <fullName evidence="3">Uncharacterized protein</fullName>
    </submittedName>
</protein>
<dbReference type="AlphaFoldDB" id="A0AAE0KVT0"/>
<proteinExistence type="predicted"/>
<feature type="region of interest" description="Disordered" evidence="1">
    <location>
        <begin position="62"/>
        <end position="101"/>
    </location>
</feature>
<name>A0AAE0KVT0_9CHLO</name>
<evidence type="ECO:0000313" key="3">
    <source>
        <dbReference type="EMBL" id="KAK3262608.1"/>
    </source>
</evidence>
<keyword evidence="4" id="KW-1185">Reference proteome</keyword>
<feature type="compositionally biased region" description="Basic and acidic residues" evidence="1">
    <location>
        <begin position="75"/>
        <end position="88"/>
    </location>
</feature>
<organism evidence="3 4">
    <name type="scientific">Cymbomonas tetramitiformis</name>
    <dbReference type="NCBI Taxonomy" id="36881"/>
    <lineage>
        <taxon>Eukaryota</taxon>
        <taxon>Viridiplantae</taxon>
        <taxon>Chlorophyta</taxon>
        <taxon>Pyramimonadophyceae</taxon>
        <taxon>Pyramimonadales</taxon>
        <taxon>Pyramimonadaceae</taxon>
        <taxon>Cymbomonas</taxon>
    </lineage>
</organism>
<keyword evidence="2" id="KW-0812">Transmembrane</keyword>
<comment type="caution">
    <text evidence="3">The sequence shown here is derived from an EMBL/GenBank/DDBJ whole genome shotgun (WGS) entry which is preliminary data.</text>
</comment>